<proteinExistence type="inferred from homology"/>
<reference evidence="5" key="1">
    <citation type="journal article" date="2020" name="Stud. Mycol.">
        <title>101 Dothideomycetes genomes: a test case for predicting lifestyles and emergence of pathogens.</title>
        <authorList>
            <person name="Haridas S."/>
            <person name="Albert R."/>
            <person name="Binder M."/>
            <person name="Bloem J."/>
            <person name="Labutti K."/>
            <person name="Salamov A."/>
            <person name="Andreopoulos B."/>
            <person name="Baker S."/>
            <person name="Barry K."/>
            <person name="Bills G."/>
            <person name="Bluhm B."/>
            <person name="Cannon C."/>
            <person name="Castanera R."/>
            <person name="Culley D."/>
            <person name="Daum C."/>
            <person name="Ezra D."/>
            <person name="Gonzalez J."/>
            <person name="Henrissat B."/>
            <person name="Kuo A."/>
            <person name="Liang C."/>
            <person name="Lipzen A."/>
            <person name="Lutzoni F."/>
            <person name="Magnuson J."/>
            <person name="Mondo S."/>
            <person name="Nolan M."/>
            <person name="Ohm R."/>
            <person name="Pangilinan J."/>
            <person name="Park H.-J."/>
            <person name="Ramirez L."/>
            <person name="Alfaro M."/>
            <person name="Sun H."/>
            <person name="Tritt A."/>
            <person name="Yoshinaga Y."/>
            <person name="Zwiers L.-H."/>
            <person name="Turgeon B."/>
            <person name="Goodwin S."/>
            <person name="Spatafora J."/>
            <person name="Crous P."/>
            <person name="Grigoriev I."/>
        </authorList>
    </citation>
    <scope>NUCLEOTIDE SEQUENCE</scope>
    <source>
        <strain evidence="5">CBS 109.77</strain>
    </source>
</reference>
<gene>
    <name evidence="5" type="ORF">K505DRAFT_215835</name>
</gene>
<name>A0A6A6WTE8_9PLEO</name>
<feature type="non-terminal residue" evidence="5">
    <location>
        <position position="196"/>
    </location>
</feature>
<dbReference type="InterPro" id="IPR016024">
    <property type="entry name" value="ARM-type_fold"/>
</dbReference>
<comment type="function">
    <text evidence="3">Functions as a nucleotide exchange factor (NEF) for Hsp70 chaperones which accelerates the release of ADP. Required for fully efficient Hsp70-mediated folding of proteins.</text>
</comment>
<evidence type="ECO:0000259" key="4">
    <source>
        <dbReference type="Pfam" id="PF08609"/>
    </source>
</evidence>
<dbReference type="InterPro" id="IPR011989">
    <property type="entry name" value="ARM-like"/>
</dbReference>
<accession>A0A6A6WTE8</accession>
<keyword evidence="6" id="KW-1185">Reference proteome</keyword>
<feature type="non-terminal residue" evidence="5">
    <location>
        <position position="1"/>
    </location>
</feature>
<evidence type="ECO:0000313" key="5">
    <source>
        <dbReference type="EMBL" id="KAF2787243.1"/>
    </source>
</evidence>
<dbReference type="Pfam" id="PF08609">
    <property type="entry name" value="Fes1"/>
    <property type="match status" value="1"/>
</dbReference>
<dbReference type="InterPro" id="IPR050693">
    <property type="entry name" value="Hsp70_NEF-Inhibitors"/>
</dbReference>
<dbReference type="AlphaFoldDB" id="A0A6A6WTE8"/>
<organism evidence="5 6">
    <name type="scientific">Melanomma pulvis-pyrius CBS 109.77</name>
    <dbReference type="NCBI Taxonomy" id="1314802"/>
    <lineage>
        <taxon>Eukaryota</taxon>
        <taxon>Fungi</taxon>
        <taxon>Dikarya</taxon>
        <taxon>Ascomycota</taxon>
        <taxon>Pezizomycotina</taxon>
        <taxon>Dothideomycetes</taxon>
        <taxon>Pleosporomycetidae</taxon>
        <taxon>Pleosporales</taxon>
        <taxon>Melanommataceae</taxon>
        <taxon>Melanomma</taxon>
    </lineage>
</organism>
<dbReference type="Proteomes" id="UP000799757">
    <property type="component" value="Unassembled WGS sequence"/>
</dbReference>
<dbReference type="SUPFAM" id="SSF48371">
    <property type="entry name" value="ARM repeat"/>
    <property type="match status" value="1"/>
</dbReference>
<evidence type="ECO:0000313" key="6">
    <source>
        <dbReference type="Proteomes" id="UP000799757"/>
    </source>
</evidence>
<evidence type="ECO:0000256" key="1">
    <source>
        <dbReference type="ARBA" id="ARBA00011045"/>
    </source>
</evidence>
<sequence length="196" mass="21468">LNNMLMWGIENSDVSRTGKTDAPKTTIRPEAVADLAKIDIIDKDKVDLQDKVKITLEDKVEAFKAIEEYIANHDNAINLAHSKLWTRLIAQLEVPEGTLRANAAWCCNTAVQNNLKTQERLLIVGAIPTLVKLATEDPVPTVRRKAVGALSSAARNFQPGLDAIISSLPAEFKPQGTLDAGDMESVDSLIDKLREN</sequence>
<protein>
    <recommendedName>
        <fullName evidence="4">Nucleotide exchange factor Fes1 domain-containing protein</fullName>
    </recommendedName>
</protein>
<evidence type="ECO:0000256" key="3">
    <source>
        <dbReference type="ARBA" id="ARBA00024912"/>
    </source>
</evidence>
<keyword evidence="2" id="KW-0677">Repeat</keyword>
<comment type="similarity">
    <text evidence="1">Belongs to the FES1 family.</text>
</comment>
<dbReference type="InterPro" id="IPR013918">
    <property type="entry name" value="Nucleotide_exch_fac_Fes1"/>
</dbReference>
<dbReference type="GO" id="GO:0005783">
    <property type="term" value="C:endoplasmic reticulum"/>
    <property type="evidence" value="ECO:0007669"/>
    <property type="project" value="TreeGrafter"/>
</dbReference>
<dbReference type="PANTHER" id="PTHR19316:SF18">
    <property type="entry name" value="HSP70-BINDING PROTEIN 1"/>
    <property type="match status" value="1"/>
</dbReference>
<feature type="domain" description="Nucleotide exchange factor Fes1" evidence="4">
    <location>
        <begin position="1"/>
        <end position="79"/>
    </location>
</feature>
<dbReference type="PANTHER" id="PTHR19316">
    <property type="entry name" value="PROTEIN FOLDING REGULATOR"/>
    <property type="match status" value="1"/>
</dbReference>
<dbReference type="GO" id="GO:0000774">
    <property type="term" value="F:adenyl-nucleotide exchange factor activity"/>
    <property type="evidence" value="ECO:0007669"/>
    <property type="project" value="TreeGrafter"/>
</dbReference>
<dbReference type="Gene3D" id="1.25.10.10">
    <property type="entry name" value="Leucine-rich Repeat Variant"/>
    <property type="match status" value="1"/>
</dbReference>
<dbReference type="EMBL" id="MU002343">
    <property type="protein sequence ID" value="KAF2787243.1"/>
    <property type="molecule type" value="Genomic_DNA"/>
</dbReference>
<dbReference type="OrthoDB" id="10250458at2759"/>
<evidence type="ECO:0000256" key="2">
    <source>
        <dbReference type="ARBA" id="ARBA00022737"/>
    </source>
</evidence>